<dbReference type="SUPFAM" id="SSF54862">
    <property type="entry name" value="4Fe-4S ferredoxins"/>
    <property type="match status" value="1"/>
</dbReference>
<evidence type="ECO:0000259" key="1">
    <source>
        <dbReference type="PROSITE" id="PS51379"/>
    </source>
</evidence>
<dbReference type="InterPro" id="IPR017896">
    <property type="entry name" value="4Fe4S_Fe-S-bd"/>
</dbReference>
<dbReference type="Pfam" id="PF02441">
    <property type="entry name" value="Flavoprotein"/>
    <property type="match status" value="1"/>
</dbReference>
<dbReference type="Pfam" id="PF00037">
    <property type="entry name" value="Fer4"/>
    <property type="match status" value="1"/>
</dbReference>
<gene>
    <name evidence="2" type="ORF">ENO26_07480</name>
</gene>
<dbReference type="SUPFAM" id="SSF52507">
    <property type="entry name" value="Homo-oligomeric flavin-containing Cys decarboxylases, HFCD"/>
    <property type="match status" value="1"/>
</dbReference>
<dbReference type="AlphaFoldDB" id="A0A7J2U3W8"/>
<feature type="domain" description="4Fe-4S ferredoxin-type" evidence="1">
    <location>
        <begin position="176"/>
        <end position="205"/>
    </location>
</feature>
<dbReference type="InterPro" id="IPR036551">
    <property type="entry name" value="Flavin_trans-like"/>
</dbReference>
<dbReference type="EMBL" id="DSEU01000047">
    <property type="protein sequence ID" value="HEM67386.1"/>
    <property type="molecule type" value="Genomic_DNA"/>
</dbReference>
<name>A0A7J2U3W8_9CREN</name>
<comment type="caution">
    <text evidence="2">The sequence shown here is derived from an EMBL/GenBank/DDBJ whole genome shotgun (WGS) entry which is preliminary data.</text>
</comment>
<dbReference type="InterPro" id="IPR017900">
    <property type="entry name" value="4Fe4S_Fe_S_CS"/>
</dbReference>
<sequence length="246" mass="27240">MKVDAVAWTITGGGAYLRESVDVVEYMKNRLGLKITLFLTKWGYEVARIFGVLPRLKSIASGRYYEEFLIGDEGMYYVGRVNMGKYIAVIIAPATANTIAKIVHGIADNVATALFAQAEKSSVPIIVLPTDTANEEGFVVTETPCYINRAVCSTMNCATCQPLAMCPAKAIKIVEGYPRIDLDKCTGCTICEKLCPYNAVRCWEKIKLIPRQIDLENINKLTKMRGVLVVKSPWEIAEKVKAMLKT</sequence>
<dbReference type="PROSITE" id="PS00198">
    <property type="entry name" value="4FE4S_FER_1"/>
    <property type="match status" value="1"/>
</dbReference>
<dbReference type="Gene3D" id="3.40.50.1950">
    <property type="entry name" value="Flavin prenyltransferase-like"/>
    <property type="match status" value="1"/>
</dbReference>
<dbReference type="GO" id="GO:0016491">
    <property type="term" value="F:oxidoreductase activity"/>
    <property type="evidence" value="ECO:0007669"/>
    <property type="project" value="UniProtKB-ARBA"/>
</dbReference>
<accession>A0A7J2U3W8</accession>
<dbReference type="InterPro" id="IPR003382">
    <property type="entry name" value="Flavoprotein"/>
</dbReference>
<dbReference type="Gene3D" id="3.30.70.20">
    <property type="match status" value="1"/>
</dbReference>
<dbReference type="PROSITE" id="PS51379">
    <property type="entry name" value="4FE4S_FER_2"/>
    <property type="match status" value="1"/>
</dbReference>
<protein>
    <recommendedName>
        <fullName evidence="1">4Fe-4S ferredoxin-type domain-containing protein</fullName>
    </recommendedName>
</protein>
<proteinExistence type="predicted"/>
<organism evidence="2">
    <name type="scientific">Ignisphaera aggregans</name>
    <dbReference type="NCBI Taxonomy" id="334771"/>
    <lineage>
        <taxon>Archaea</taxon>
        <taxon>Thermoproteota</taxon>
        <taxon>Thermoprotei</taxon>
        <taxon>Desulfurococcales</taxon>
        <taxon>Desulfurococcaceae</taxon>
        <taxon>Ignisphaera</taxon>
    </lineage>
</organism>
<evidence type="ECO:0000313" key="2">
    <source>
        <dbReference type="EMBL" id="HEM67386.1"/>
    </source>
</evidence>
<reference evidence="2" key="1">
    <citation type="journal article" date="2020" name="mSystems">
        <title>Genome- and Community-Level Interaction Insights into Carbon Utilization and Element Cycling Functions of Hydrothermarchaeota in Hydrothermal Sediment.</title>
        <authorList>
            <person name="Zhou Z."/>
            <person name="Liu Y."/>
            <person name="Xu W."/>
            <person name="Pan J."/>
            <person name="Luo Z.H."/>
            <person name="Li M."/>
        </authorList>
    </citation>
    <scope>NUCLEOTIDE SEQUENCE [LARGE SCALE GENOMIC DNA]</scope>
    <source>
        <strain evidence="2">SpSt-125</strain>
    </source>
</reference>